<sequence>MALLHRGNCALYPTDAGYISREDAMIALAEPDIQPCDIGRPDTGLTG</sequence>
<name>A0AAU3H7A2_9ACTN</name>
<proteinExistence type="predicted"/>
<keyword evidence="1" id="KW-0614">Plasmid</keyword>
<dbReference type="InterPro" id="IPR046200">
    <property type="entry name" value="DUF6233"/>
</dbReference>
<dbReference type="AlphaFoldDB" id="A0AAU3H7A2"/>
<dbReference type="Pfam" id="PF19746">
    <property type="entry name" value="DUF6233"/>
    <property type="match status" value="1"/>
</dbReference>
<dbReference type="EMBL" id="CP109536">
    <property type="protein sequence ID" value="WTZ00471.1"/>
    <property type="molecule type" value="Genomic_DNA"/>
</dbReference>
<reference evidence="1" key="1">
    <citation type="submission" date="2022-10" db="EMBL/GenBank/DDBJ databases">
        <title>The complete genomes of actinobacterial strains from the NBC collection.</title>
        <authorList>
            <person name="Joergensen T.S."/>
            <person name="Alvarez Arevalo M."/>
            <person name="Sterndorff E.B."/>
            <person name="Faurdal D."/>
            <person name="Vuksanovic O."/>
            <person name="Mourched A.-S."/>
            <person name="Charusanti P."/>
            <person name="Shaw S."/>
            <person name="Blin K."/>
            <person name="Weber T."/>
        </authorList>
    </citation>
    <scope>NUCLEOTIDE SEQUENCE</scope>
    <source>
        <strain evidence="1">NBC_01401</strain>
        <plasmid evidence="1">unnamed1</plasmid>
    </source>
</reference>
<gene>
    <name evidence="1" type="ORF">OG626_36590</name>
</gene>
<geneLocation type="plasmid" evidence="1">
    <name>unnamed1</name>
</geneLocation>
<protein>
    <submittedName>
        <fullName evidence="1">DUF6233 domain-containing protein</fullName>
    </submittedName>
</protein>
<accession>A0AAU3H7A2</accession>
<evidence type="ECO:0000313" key="1">
    <source>
        <dbReference type="EMBL" id="WTZ00471.1"/>
    </source>
</evidence>
<organism evidence="1">
    <name type="scientific">Streptomyces sp. NBC_01401</name>
    <dbReference type="NCBI Taxonomy" id="2903854"/>
    <lineage>
        <taxon>Bacteria</taxon>
        <taxon>Bacillati</taxon>
        <taxon>Actinomycetota</taxon>
        <taxon>Actinomycetes</taxon>
        <taxon>Kitasatosporales</taxon>
        <taxon>Streptomycetaceae</taxon>
        <taxon>Streptomyces</taxon>
    </lineage>
</organism>